<evidence type="ECO:0000313" key="3">
    <source>
        <dbReference type="Proteomes" id="UP000189059"/>
    </source>
</evidence>
<dbReference type="EMBL" id="MRVI01000001">
    <property type="protein sequence ID" value="OOC62352.1"/>
    <property type="molecule type" value="Genomic_DNA"/>
</dbReference>
<gene>
    <name evidence="2" type="ORF">BBD40_11050</name>
</gene>
<organism evidence="2 3">
    <name type="scientific">Paenibacillus ihbetae</name>
    <dbReference type="NCBI Taxonomy" id="1870820"/>
    <lineage>
        <taxon>Bacteria</taxon>
        <taxon>Bacillati</taxon>
        <taxon>Bacillota</taxon>
        <taxon>Bacilli</taxon>
        <taxon>Bacillales</taxon>
        <taxon>Paenibacillaceae</taxon>
        <taxon>Paenibacillus</taxon>
    </lineage>
</organism>
<keyword evidence="3" id="KW-1185">Reference proteome</keyword>
<evidence type="ECO:0000256" key="1">
    <source>
        <dbReference type="SAM" id="MobiDB-lite"/>
    </source>
</evidence>
<proteinExistence type="predicted"/>
<dbReference type="Proteomes" id="UP000189059">
    <property type="component" value="Unassembled WGS sequence"/>
</dbReference>
<comment type="caution">
    <text evidence="2">The sequence shown here is derived from an EMBL/GenBank/DDBJ whole genome shotgun (WGS) entry which is preliminary data.</text>
</comment>
<feature type="compositionally biased region" description="Polar residues" evidence="1">
    <location>
        <begin position="19"/>
        <end position="36"/>
    </location>
</feature>
<sequence length="66" mass="7206">MKRAAVDELTGFQMIANSSESQVRATSGKNVSSQNRESADRIKLVNERPKLQAEMVAGASVTDHMK</sequence>
<evidence type="ECO:0000313" key="2">
    <source>
        <dbReference type="EMBL" id="OOC62352.1"/>
    </source>
</evidence>
<protein>
    <submittedName>
        <fullName evidence="2">Uncharacterized protein</fullName>
    </submittedName>
</protein>
<reference evidence="2 3" key="1">
    <citation type="submission" date="2016-12" db="EMBL/GenBank/DDBJ databases">
        <title>Genome sequencing and description of Paenibacillus sp. nov. from high altitude lake in the Indian Trans- Himalayas.</title>
        <authorList>
            <person name="Kiran S."/>
            <person name="Swarnkar M.K."/>
            <person name="Rana A."/>
            <person name="Tewari R."/>
            <person name="Gulati A."/>
        </authorList>
    </citation>
    <scope>NUCLEOTIDE SEQUENCE [LARGE SCALE GENOMIC DNA]</scope>
    <source>
        <strain evidence="2 3">IHBB 9951</strain>
    </source>
</reference>
<feature type="region of interest" description="Disordered" evidence="1">
    <location>
        <begin position="19"/>
        <end position="40"/>
    </location>
</feature>
<name>A0ABX3JXE3_9BACL</name>
<accession>A0ABX3JXE3</accession>